<dbReference type="SMART" id="SM00698">
    <property type="entry name" value="MORN"/>
    <property type="match status" value="3"/>
</dbReference>
<proteinExistence type="predicted"/>
<evidence type="ECO:0000313" key="4">
    <source>
        <dbReference type="Proteomes" id="UP000232122"/>
    </source>
</evidence>
<sequence length="220" mass="23407">MALLGMYSKIIILLKSTGSIRRVGDVSLLMFLLLSIACSSGDKKLSPNESASGAGRSAYMEEETASDRSSTADPGNAPGKGCIQGDCVNGRGTYVYDNNDEYVGSFQNDMRNGSGKMKYANGDKFDGTFKDDLKEGTGTYIFKNGSILEGNFQTGAMTGPGKVRFPDTSVYEGEFQDEKNSSSGTLSSSFDGSKKQCRVENKIVLCGGNVGESGNIDPLH</sequence>
<name>A0AAE4QKV1_9LEPT</name>
<feature type="region of interest" description="Disordered" evidence="2">
    <location>
        <begin position="42"/>
        <end position="82"/>
    </location>
</feature>
<keyword evidence="4" id="KW-1185">Reference proteome</keyword>
<evidence type="ECO:0000256" key="2">
    <source>
        <dbReference type="SAM" id="MobiDB-lite"/>
    </source>
</evidence>
<dbReference type="Gene3D" id="2.20.110.10">
    <property type="entry name" value="Histone H3 K4-specific methyltransferase SET7/9 N-terminal domain"/>
    <property type="match status" value="2"/>
</dbReference>
<organism evidence="3 4">
    <name type="scientific">Leptospira ellisii</name>
    <dbReference type="NCBI Taxonomy" id="2023197"/>
    <lineage>
        <taxon>Bacteria</taxon>
        <taxon>Pseudomonadati</taxon>
        <taxon>Spirochaetota</taxon>
        <taxon>Spirochaetia</taxon>
        <taxon>Leptospirales</taxon>
        <taxon>Leptospiraceae</taxon>
        <taxon>Leptospira</taxon>
    </lineage>
</organism>
<gene>
    <name evidence="3" type="ORF">CH379_004295</name>
</gene>
<dbReference type="PANTHER" id="PTHR43215:SF14">
    <property type="entry name" value="RADIAL SPOKE HEAD 1 HOMOLOG"/>
    <property type="match status" value="1"/>
</dbReference>
<dbReference type="RefSeq" id="WP_100748141.1">
    <property type="nucleotide sequence ID" value="NZ_NPEF02000003.1"/>
</dbReference>
<dbReference type="Pfam" id="PF02493">
    <property type="entry name" value="MORN"/>
    <property type="match status" value="4"/>
</dbReference>
<accession>A0AAE4QKV1</accession>
<keyword evidence="1" id="KW-0677">Repeat</keyword>
<dbReference type="AlphaFoldDB" id="A0AAE4QKV1"/>
<comment type="caution">
    <text evidence="3">The sequence shown here is derived from an EMBL/GenBank/DDBJ whole genome shotgun (WGS) entry which is preliminary data.</text>
</comment>
<dbReference type="InterPro" id="IPR003409">
    <property type="entry name" value="MORN"/>
</dbReference>
<dbReference type="SUPFAM" id="SSF82185">
    <property type="entry name" value="Histone H3 K4-specific methyltransferase SET7/9 N-terminal domain"/>
    <property type="match status" value="1"/>
</dbReference>
<evidence type="ECO:0000313" key="3">
    <source>
        <dbReference type="EMBL" id="MDV6234849.1"/>
    </source>
</evidence>
<reference evidence="3 4" key="1">
    <citation type="journal article" date="2018" name="Microb. Genom.">
        <title>Deciphering the unexplored Leptospira diversity from soils uncovers genomic evolution to virulence.</title>
        <authorList>
            <person name="Thibeaux R."/>
            <person name="Iraola G."/>
            <person name="Ferres I."/>
            <person name="Bierque E."/>
            <person name="Girault D."/>
            <person name="Soupe-Gilbert M.E."/>
            <person name="Picardeau M."/>
            <person name="Goarant C."/>
        </authorList>
    </citation>
    <scope>NUCLEOTIDE SEQUENCE [LARGE SCALE GENOMIC DNA]</scope>
    <source>
        <strain evidence="3 4">ATI7-C-A5</strain>
    </source>
</reference>
<evidence type="ECO:0008006" key="5">
    <source>
        <dbReference type="Google" id="ProtNLM"/>
    </source>
</evidence>
<dbReference type="EMBL" id="NPEF02000003">
    <property type="protein sequence ID" value="MDV6234849.1"/>
    <property type="molecule type" value="Genomic_DNA"/>
</dbReference>
<dbReference type="PANTHER" id="PTHR43215">
    <property type="entry name" value="RADIAL SPOKE HEAD 1 HOMOLOG"/>
    <property type="match status" value="1"/>
</dbReference>
<evidence type="ECO:0000256" key="1">
    <source>
        <dbReference type="ARBA" id="ARBA00022737"/>
    </source>
</evidence>
<protein>
    <recommendedName>
        <fullName evidence="5">MORN repeat protein</fullName>
    </recommendedName>
</protein>
<dbReference type="Proteomes" id="UP000232122">
    <property type="component" value="Unassembled WGS sequence"/>
</dbReference>